<evidence type="ECO:0000256" key="3">
    <source>
        <dbReference type="ARBA" id="ARBA00006047"/>
    </source>
</evidence>
<protein>
    <recommendedName>
        <fullName evidence="4">glycogen phosphorylase</fullName>
        <ecNumber evidence="4">2.4.1.1</ecNumber>
    </recommendedName>
</protein>
<evidence type="ECO:0000256" key="11">
    <source>
        <dbReference type="PIRSR" id="PIRSR000460-1"/>
    </source>
</evidence>
<dbReference type="PANTHER" id="PTHR42655:SF1">
    <property type="entry name" value="GLYCOGEN PHOSPHORYLASE"/>
    <property type="match status" value="1"/>
</dbReference>
<dbReference type="EC" id="2.4.1.1" evidence="4"/>
<dbReference type="NCBIfam" id="TIGR02094">
    <property type="entry name" value="more_P_ylases"/>
    <property type="match status" value="1"/>
</dbReference>
<comment type="function">
    <text evidence="10">Phosphorylase is an important allosteric enzyme in carbohydrate metabolism. Enzymes from different sources differ in their regulatory mechanisms and in their natural substrates. However, all known phosphorylases share catalytic and structural properties.</text>
</comment>
<comment type="caution">
    <text evidence="13">The sequence shown here is derived from an EMBL/GenBank/DDBJ whole genome shotgun (WGS) entry which is preliminary data.</text>
</comment>
<sequence length="708" mass="79880">MEKLIPKMQKLTQNLWWSWKPEVRTIFRDLDLDLYHKAHQNPMSVLKQISTEQLEQRAADVDVPARVDRALRQLQEYLTPTTTWGLTHAGAMRSRPIAYFCMEFGVHESLPIYSGGLGILAGDHLKSASDLGIPLVGVGLLYHEGYTNQVLDANLWQQDVVEPYDSADLPITQTVDRHGEPIQVSVEMAGRLVHAAVLEVQVGRIRLILLDTRVKKNSPKDVALAARLYGGDQRMRIEQELLLGVGGARALRALGIHASVFHLNEGHSAFALLERARYRIQMDGLAPHQALQEVASASVFTTHTPVDAGHDRFPADLITEYLRPLAEGLKLPLDEVLGLGRVNPHDHGSPFLPTVLALKLTRRANGVSALHGVVSRKMWNHLYPGTREEAVPIGHVTNGVHLPTWLATEMNHLYESHLGVGYQNSLTRPDTWSKIDNISYAEIWETKQVLKARTLRFIRKRHADTRARLGLPEIEPAPLDSDALTIGFARRFVPYKRPDLLFTDLDRLDRLVNHPERPVNLVFSGRAHPADNTGKGLIQRVGKLLEDPRFRHRILFIENYNIHVGRMLYQGIDAWLNNPQRPLEACGTSGMKVVLNGGLHISVRDGWWAEAYDGENGFAIGTGEIHADQAIQDQRDADDLFRLLEDEVVPLYYENRNHTGIPWCWVKRIKNSIRTLAWRFNADRMVKDYVEHLYLPAAIGSSCQMPPP</sequence>
<dbReference type="Pfam" id="PF11897">
    <property type="entry name" value="DUF3417"/>
    <property type="match status" value="1"/>
</dbReference>
<evidence type="ECO:0000256" key="4">
    <source>
        <dbReference type="ARBA" id="ARBA00012591"/>
    </source>
</evidence>
<dbReference type="SUPFAM" id="SSF53756">
    <property type="entry name" value="UDP-Glycosyltransferase/glycogen phosphorylase"/>
    <property type="match status" value="1"/>
</dbReference>
<comment type="similarity">
    <text evidence="3">Belongs to the glycogen phosphorylase family.</text>
</comment>
<dbReference type="GO" id="GO:0005975">
    <property type="term" value="P:carbohydrate metabolic process"/>
    <property type="evidence" value="ECO:0007669"/>
    <property type="project" value="InterPro"/>
</dbReference>
<comment type="cofactor">
    <cofactor evidence="2">
        <name>pyridoxal 5'-phosphate</name>
        <dbReference type="ChEBI" id="CHEBI:597326"/>
    </cofactor>
</comment>
<keyword evidence="6" id="KW-0328">Glycosyltransferase</keyword>
<keyword evidence="8 11" id="KW-0663">Pyridoxal phosphate</keyword>
<keyword evidence="5" id="KW-0021">Allosteric enzyme</keyword>
<dbReference type="GO" id="GO:0030170">
    <property type="term" value="F:pyridoxal phosphate binding"/>
    <property type="evidence" value="ECO:0007669"/>
    <property type="project" value="InterPro"/>
</dbReference>
<keyword evidence="7" id="KW-0808">Transferase</keyword>
<evidence type="ECO:0000256" key="9">
    <source>
        <dbReference type="ARBA" id="ARBA00023277"/>
    </source>
</evidence>
<keyword evidence="9" id="KW-0119">Carbohydrate metabolism</keyword>
<evidence type="ECO:0000259" key="12">
    <source>
        <dbReference type="Pfam" id="PF11897"/>
    </source>
</evidence>
<dbReference type="InterPro" id="IPR052182">
    <property type="entry name" value="Glycogen/Maltodextrin_Phosph"/>
</dbReference>
<dbReference type="Proteomes" id="UP000886657">
    <property type="component" value="Unassembled WGS sequence"/>
</dbReference>
<accession>A0A9D7SL91</accession>
<evidence type="ECO:0000313" key="13">
    <source>
        <dbReference type="EMBL" id="MBK9797891.1"/>
    </source>
</evidence>
<feature type="domain" description="DUF3417" evidence="12">
    <location>
        <begin position="5"/>
        <end position="110"/>
    </location>
</feature>
<evidence type="ECO:0000256" key="7">
    <source>
        <dbReference type="ARBA" id="ARBA00022679"/>
    </source>
</evidence>
<evidence type="ECO:0000256" key="8">
    <source>
        <dbReference type="ARBA" id="ARBA00022898"/>
    </source>
</evidence>
<dbReference type="Pfam" id="PF00343">
    <property type="entry name" value="Phosphorylase"/>
    <property type="match status" value="1"/>
</dbReference>
<dbReference type="InterPro" id="IPR011834">
    <property type="entry name" value="Agluc_phsphrylas"/>
</dbReference>
<dbReference type="InterPro" id="IPR035090">
    <property type="entry name" value="Pyridoxal_P_attach_site"/>
</dbReference>
<name>A0A9D7SL91_9BACT</name>
<organism evidence="13 14">
    <name type="scientific">Candidatus Geothrix skivensis</name>
    <dbReference type="NCBI Taxonomy" id="2954439"/>
    <lineage>
        <taxon>Bacteria</taxon>
        <taxon>Pseudomonadati</taxon>
        <taxon>Acidobacteriota</taxon>
        <taxon>Holophagae</taxon>
        <taxon>Holophagales</taxon>
        <taxon>Holophagaceae</taxon>
        <taxon>Geothrix</taxon>
    </lineage>
</organism>
<dbReference type="GO" id="GO:0008184">
    <property type="term" value="F:glycogen phosphorylase activity"/>
    <property type="evidence" value="ECO:0007669"/>
    <property type="project" value="InterPro"/>
</dbReference>
<dbReference type="InterPro" id="IPR024517">
    <property type="entry name" value="Glycogen_phosphorylase_DUF3417"/>
</dbReference>
<comment type="catalytic activity">
    <reaction evidence="1">
        <text>[(1-&gt;4)-alpha-D-glucosyl](n) + phosphate = [(1-&gt;4)-alpha-D-glucosyl](n-1) + alpha-D-glucose 1-phosphate</text>
        <dbReference type="Rhea" id="RHEA:41732"/>
        <dbReference type="Rhea" id="RHEA-COMP:9584"/>
        <dbReference type="Rhea" id="RHEA-COMP:9586"/>
        <dbReference type="ChEBI" id="CHEBI:15444"/>
        <dbReference type="ChEBI" id="CHEBI:43474"/>
        <dbReference type="ChEBI" id="CHEBI:58601"/>
        <dbReference type="EC" id="2.4.1.1"/>
    </reaction>
</comment>
<dbReference type="AlphaFoldDB" id="A0A9D7SL91"/>
<evidence type="ECO:0000313" key="14">
    <source>
        <dbReference type="Proteomes" id="UP000886657"/>
    </source>
</evidence>
<evidence type="ECO:0000256" key="5">
    <source>
        <dbReference type="ARBA" id="ARBA00022533"/>
    </source>
</evidence>
<dbReference type="InterPro" id="IPR000811">
    <property type="entry name" value="Glyco_trans_35"/>
</dbReference>
<evidence type="ECO:0000256" key="1">
    <source>
        <dbReference type="ARBA" id="ARBA00001275"/>
    </source>
</evidence>
<evidence type="ECO:0000256" key="2">
    <source>
        <dbReference type="ARBA" id="ARBA00001933"/>
    </source>
</evidence>
<dbReference type="EMBL" id="JADKIO010000012">
    <property type="protein sequence ID" value="MBK9797891.1"/>
    <property type="molecule type" value="Genomic_DNA"/>
</dbReference>
<dbReference type="PANTHER" id="PTHR42655">
    <property type="entry name" value="GLYCOGEN PHOSPHORYLASE"/>
    <property type="match status" value="1"/>
</dbReference>
<dbReference type="PIRSF" id="PIRSF000460">
    <property type="entry name" value="Pprylas_GlgP"/>
    <property type="match status" value="1"/>
</dbReference>
<dbReference type="Gene3D" id="3.40.50.2000">
    <property type="entry name" value="Glycogen Phosphorylase B"/>
    <property type="match status" value="2"/>
</dbReference>
<feature type="modified residue" description="N6-(pyridoxal phosphate)lysine" evidence="11">
    <location>
        <position position="592"/>
    </location>
</feature>
<evidence type="ECO:0000256" key="6">
    <source>
        <dbReference type="ARBA" id="ARBA00022676"/>
    </source>
</evidence>
<reference evidence="13" key="1">
    <citation type="submission" date="2020-10" db="EMBL/GenBank/DDBJ databases">
        <title>Connecting structure to function with the recovery of over 1000 high-quality activated sludge metagenome-assembled genomes encoding full-length rRNA genes using long-read sequencing.</title>
        <authorList>
            <person name="Singleton C.M."/>
            <person name="Petriglieri F."/>
            <person name="Kristensen J.M."/>
            <person name="Kirkegaard R.H."/>
            <person name="Michaelsen T.Y."/>
            <person name="Andersen M.H."/>
            <person name="Karst S.M."/>
            <person name="Dueholm M.S."/>
            <person name="Nielsen P.H."/>
            <person name="Albertsen M."/>
        </authorList>
    </citation>
    <scope>NUCLEOTIDE SEQUENCE</scope>
    <source>
        <strain evidence="13">Skiv_18-Q3-R9-52_MAXAC.067</strain>
    </source>
</reference>
<proteinExistence type="inferred from homology"/>
<evidence type="ECO:0000256" key="10">
    <source>
        <dbReference type="ARBA" id="ARBA00025174"/>
    </source>
</evidence>
<dbReference type="PROSITE" id="PS00102">
    <property type="entry name" value="PHOSPHORYLASE"/>
    <property type="match status" value="1"/>
</dbReference>
<gene>
    <name evidence="13" type="primary">glgP</name>
    <name evidence="13" type="ORF">IPP58_15695</name>
</gene>